<reference evidence="2 3" key="1">
    <citation type="submission" date="2019-10" db="EMBL/GenBank/DDBJ databases">
        <title>Draft Genome Sequence of the Caffeine Degrading Methylotroph Methylorubrum populi PINKEL.</title>
        <authorList>
            <person name="Dawson S.C."/>
            <person name="Zhang X."/>
            <person name="Wright M.E."/>
            <person name="Sharma G."/>
            <person name="Langner J.T."/>
            <person name="Ditty J.L."/>
            <person name="Subuyuj G.A."/>
        </authorList>
    </citation>
    <scope>NUCLEOTIDE SEQUENCE [LARGE SCALE GENOMIC DNA]</scope>
    <source>
        <strain evidence="2 3">Pinkel</strain>
    </source>
</reference>
<organism evidence="2 3">
    <name type="scientific">Methylorubrum populi</name>
    <dbReference type="NCBI Taxonomy" id="223967"/>
    <lineage>
        <taxon>Bacteria</taxon>
        <taxon>Pseudomonadati</taxon>
        <taxon>Pseudomonadota</taxon>
        <taxon>Alphaproteobacteria</taxon>
        <taxon>Hyphomicrobiales</taxon>
        <taxon>Methylobacteriaceae</taxon>
        <taxon>Methylorubrum</taxon>
    </lineage>
</organism>
<sequence>MKAFPRSSSSSARIRRSLQRNGRPPAALGAAAGAAVRFESTHRDA</sequence>
<name>A0A833MXV5_9HYPH</name>
<dbReference type="AlphaFoldDB" id="A0A833MXV5"/>
<evidence type="ECO:0000313" key="3">
    <source>
        <dbReference type="Proteomes" id="UP000469949"/>
    </source>
</evidence>
<accession>A0A833MXV5</accession>
<protein>
    <submittedName>
        <fullName evidence="2">Uncharacterized protein</fullName>
    </submittedName>
</protein>
<gene>
    <name evidence="2" type="ORF">F8B43_2108</name>
</gene>
<dbReference type="EMBL" id="WEKV01000009">
    <property type="protein sequence ID" value="KAB7785607.1"/>
    <property type="molecule type" value="Genomic_DNA"/>
</dbReference>
<dbReference type="Proteomes" id="UP000469949">
    <property type="component" value="Unassembled WGS sequence"/>
</dbReference>
<evidence type="ECO:0000256" key="1">
    <source>
        <dbReference type="SAM" id="MobiDB-lite"/>
    </source>
</evidence>
<proteinExistence type="predicted"/>
<feature type="region of interest" description="Disordered" evidence="1">
    <location>
        <begin position="1"/>
        <end position="45"/>
    </location>
</feature>
<evidence type="ECO:0000313" key="2">
    <source>
        <dbReference type="EMBL" id="KAB7785607.1"/>
    </source>
</evidence>
<comment type="caution">
    <text evidence="2">The sequence shown here is derived from an EMBL/GenBank/DDBJ whole genome shotgun (WGS) entry which is preliminary data.</text>
</comment>
<feature type="compositionally biased region" description="Low complexity" evidence="1">
    <location>
        <begin position="26"/>
        <end position="35"/>
    </location>
</feature>
<feature type="compositionally biased region" description="Low complexity" evidence="1">
    <location>
        <begin position="1"/>
        <end position="12"/>
    </location>
</feature>